<gene>
    <name evidence="1" type="ORF">A2714_03000</name>
</gene>
<name>A0A1F7XYY9_9BACT</name>
<reference evidence="1 2" key="1">
    <citation type="journal article" date="2016" name="Nat. Commun.">
        <title>Thousands of microbial genomes shed light on interconnected biogeochemical processes in an aquifer system.</title>
        <authorList>
            <person name="Anantharaman K."/>
            <person name="Brown C.T."/>
            <person name="Hug L.A."/>
            <person name="Sharon I."/>
            <person name="Castelle C.J."/>
            <person name="Probst A.J."/>
            <person name="Thomas B.C."/>
            <person name="Singh A."/>
            <person name="Wilkins M.J."/>
            <person name="Karaoz U."/>
            <person name="Brodie E.L."/>
            <person name="Williams K.H."/>
            <person name="Hubbard S.S."/>
            <person name="Banfield J.F."/>
        </authorList>
    </citation>
    <scope>NUCLEOTIDE SEQUENCE [LARGE SCALE GENOMIC DNA]</scope>
</reference>
<accession>A0A1F7XYY9</accession>
<evidence type="ECO:0000313" key="2">
    <source>
        <dbReference type="Proteomes" id="UP000178419"/>
    </source>
</evidence>
<proteinExistence type="predicted"/>
<dbReference type="Proteomes" id="UP000178419">
    <property type="component" value="Unassembled WGS sequence"/>
</dbReference>
<dbReference type="AlphaFoldDB" id="A0A1F7XYY9"/>
<evidence type="ECO:0000313" key="1">
    <source>
        <dbReference type="EMBL" id="OGM20253.1"/>
    </source>
</evidence>
<comment type="caution">
    <text evidence="1">The sequence shown here is derived from an EMBL/GenBank/DDBJ whole genome shotgun (WGS) entry which is preliminary data.</text>
</comment>
<organism evidence="1 2">
    <name type="scientific">Candidatus Woesebacteria bacterium RIFCSPHIGHO2_01_FULL_38_9</name>
    <dbReference type="NCBI Taxonomy" id="1802492"/>
    <lineage>
        <taxon>Bacteria</taxon>
        <taxon>Candidatus Woeseibacteriota</taxon>
    </lineage>
</organism>
<sequence length="324" mass="36754">MVEQIQSNGLNEVIDLQEDLSRGEVGKLVLLFSKYPKYKSVVAMASAGLPVSKAMVITGSGSMAEDRCQGILTNWDVERTIIRTDRIGGTVNSPSVQGVKIEDVWTTSKNLLNEGLLPMVIAQGDIFHNNYSVNILVDPKNPDSVYLEIVGPGFSATDINRRSIVNERGELAGGRGRFILRSNSVVSQRDYNEQVELLKENLIKREEKKRSAPFPNIEEADRWVNDFLEQEEALILQHPSYDPIPSKYLKRVWDFVPQMLLAGKNLRLGDNPFIVSMSFVQEDEKDNPYFWDIHPYSGYRKTEAGHPKEGIEGMKWRYFNREGD</sequence>
<dbReference type="EMBL" id="MGGE01000047">
    <property type="protein sequence ID" value="OGM20253.1"/>
    <property type="molecule type" value="Genomic_DNA"/>
</dbReference>
<protein>
    <submittedName>
        <fullName evidence="1">Uncharacterized protein</fullName>
    </submittedName>
</protein>